<dbReference type="GO" id="GO:0019825">
    <property type="term" value="F:oxygen binding"/>
    <property type="evidence" value="ECO:0007669"/>
    <property type="project" value="InterPro"/>
</dbReference>
<dbReference type="InterPro" id="IPR001486">
    <property type="entry name" value="Hemoglobin_trunc"/>
</dbReference>
<name>A0A1X7GUP5_TRICW</name>
<dbReference type="GO" id="GO:0046872">
    <property type="term" value="F:metal ion binding"/>
    <property type="evidence" value="ECO:0007669"/>
    <property type="project" value="UniProtKB-KW"/>
</dbReference>
<keyword evidence="2" id="KW-0813">Transport</keyword>
<dbReference type="EMBL" id="FXAH01000018">
    <property type="protein sequence ID" value="SMF75041.1"/>
    <property type="molecule type" value="Genomic_DNA"/>
</dbReference>
<reference evidence="8" key="1">
    <citation type="submission" date="2017-04" db="EMBL/GenBank/DDBJ databases">
        <authorList>
            <person name="Varghese N."/>
            <person name="Submissions S."/>
        </authorList>
    </citation>
    <scope>NUCLEOTIDE SEQUENCE [LARGE SCALE GENOMIC DNA]</scope>
    <source>
        <strain evidence="8">Ballard 720</strain>
    </source>
</reference>
<dbReference type="InterPro" id="IPR012292">
    <property type="entry name" value="Globin/Proto"/>
</dbReference>
<evidence type="ECO:0000256" key="4">
    <source>
        <dbReference type="ARBA" id="ARBA00022723"/>
    </source>
</evidence>
<dbReference type="STRING" id="28094.SAMN06295900_11879"/>
<evidence type="ECO:0000313" key="8">
    <source>
        <dbReference type="Proteomes" id="UP000192911"/>
    </source>
</evidence>
<organism evidence="7 8">
    <name type="scientific">Trinickia caryophylli</name>
    <name type="common">Paraburkholderia caryophylli</name>
    <dbReference type="NCBI Taxonomy" id="28094"/>
    <lineage>
        <taxon>Bacteria</taxon>
        <taxon>Pseudomonadati</taxon>
        <taxon>Pseudomonadota</taxon>
        <taxon>Betaproteobacteria</taxon>
        <taxon>Burkholderiales</taxon>
        <taxon>Burkholderiaceae</taxon>
        <taxon>Trinickia</taxon>
    </lineage>
</organism>
<evidence type="ECO:0000256" key="2">
    <source>
        <dbReference type="ARBA" id="ARBA00022448"/>
    </source>
</evidence>
<sequence length="140" mass="16236">MTDNHDDEPAAPTAFELIGGETRVRELVDRFYDLMDLEPEFAGIRAMHPPSLDGSRDKLFWFLCGWLGGPDYYIERFGHPRLRARHLPFPIATQERDQWLRCMAWAMEDVGLSEALRERLLTALFGTADWMVNRAPARKE</sequence>
<dbReference type="Proteomes" id="UP000192911">
    <property type="component" value="Unassembled WGS sequence"/>
</dbReference>
<dbReference type="SUPFAM" id="SSF46458">
    <property type="entry name" value="Globin-like"/>
    <property type="match status" value="1"/>
</dbReference>
<dbReference type="PANTHER" id="PTHR47366:SF1">
    <property type="entry name" value="TWO-ON-TWO HEMOGLOBIN-3"/>
    <property type="match status" value="1"/>
</dbReference>
<dbReference type="Pfam" id="PF01152">
    <property type="entry name" value="Bac_globin"/>
    <property type="match status" value="1"/>
</dbReference>
<dbReference type="RefSeq" id="WP_085230104.1">
    <property type="nucleotide sequence ID" value="NZ_BSQD01000016.1"/>
</dbReference>
<keyword evidence="4" id="KW-0479">Metal-binding</keyword>
<dbReference type="CDD" id="cd14773">
    <property type="entry name" value="TrHb2_PhHbO-like_O"/>
    <property type="match status" value="1"/>
</dbReference>
<gene>
    <name evidence="7" type="ORF">SAMN06295900_11879</name>
</gene>
<evidence type="ECO:0000256" key="5">
    <source>
        <dbReference type="ARBA" id="ARBA00023004"/>
    </source>
</evidence>
<dbReference type="PANTHER" id="PTHR47366">
    <property type="entry name" value="TWO-ON-TWO HEMOGLOBIN-3"/>
    <property type="match status" value="1"/>
</dbReference>
<dbReference type="GO" id="GO:0005344">
    <property type="term" value="F:oxygen carrier activity"/>
    <property type="evidence" value="ECO:0007669"/>
    <property type="project" value="InterPro"/>
</dbReference>
<evidence type="ECO:0000256" key="1">
    <source>
        <dbReference type="ARBA" id="ARBA00001971"/>
    </source>
</evidence>
<evidence type="ECO:0000256" key="6">
    <source>
        <dbReference type="ARBA" id="ARBA00034496"/>
    </source>
</evidence>
<dbReference type="InterPro" id="IPR044203">
    <property type="entry name" value="GlbO/GLB3-like"/>
</dbReference>
<keyword evidence="3" id="KW-0349">Heme</keyword>
<accession>A0A1X7GUP5</accession>
<dbReference type="OrthoDB" id="9790913at2"/>
<comment type="cofactor">
    <cofactor evidence="1">
        <name>heme</name>
        <dbReference type="ChEBI" id="CHEBI:30413"/>
    </cofactor>
</comment>
<dbReference type="InterPro" id="IPR009050">
    <property type="entry name" value="Globin-like_sf"/>
</dbReference>
<dbReference type="Gene3D" id="1.10.490.10">
    <property type="entry name" value="Globins"/>
    <property type="match status" value="1"/>
</dbReference>
<dbReference type="InterPro" id="IPR019795">
    <property type="entry name" value="Globin_bac-like_CS"/>
</dbReference>
<evidence type="ECO:0000256" key="3">
    <source>
        <dbReference type="ARBA" id="ARBA00022617"/>
    </source>
</evidence>
<dbReference type="AlphaFoldDB" id="A0A1X7GUP5"/>
<dbReference type="GO" id="GO:0020037">
    <property type="term" value="F:heme binding"/>
    <property type="evidence" value="ECO:0007669"/>
    <property type="project" value="InterPro"/>
</dbReference>
<keyword evidence="8" id="KW-1185">Reference proteome</keyword>
<keyword evidence="5" id="KW-0408">Iron</keyword>
<protein>
    <submittedName>
        <fullName evidence="7">Hemoglobin</fullName>
    </submittedName>
</protein>
<comment type="similarity">
    <text evidence="6">Belongs to the truncated hemoglobin family. Group II subfamily.</text>
</comment>
<proteinExistence type="inferred from homology"/>
<dbReference type="PROSITE" id="PS01213">
    <property type="entry name" value="GLOBIN_FAM_2"/>
    <property type="match status" value="1"/>
</dbReference>
<dbReference type="GeneID" id="95551176"/>
<evidence type="ECO:0000313" key="7">
    <source>
        <dbReference type="EMBL" id="SMF75041.1"/>
    </source>
</evidence>